<keyword evidence="2" id="KW-1185">Reference proteome</keyword>
<accession>A0A560D4Q0</accession>
<dbReference type="AlphaFoldDB" id="A0A560D4Q0"/>
<name>A0A560D4Q0_9BRAD</name>
<evidence type="ECO:0000313" key="1">
    <source>
        <dbReference type="EMBL" id="TWA92080.1"/>
    </source>
</evidence>
<sequence length="202" mass="21893">MGSTHAARHRRSLNRSLRQVVQVCEGMSARARQMKPPFRIIVLCSTFGLLGLTEVTPTDPVRRYDCTIDGTDREPVGDRNGHVIVSLQYTCRVADGLLRDAGITAISVSEWDSEKGTYLASLDVHRALGGYAVGQLLEGDGSSVMEDNRAVGIAASGKTVFKFASGSLAALSGKTVKFTTKPVGSRRFEMEFTGWPEAAQRK</sequence>
<comment type="caution">
    <text evidence="1">The sequence shown here is derived from an EMBL/GenBank/DDBJ whole genome shotgun (WGS) entry which is preliminary data.</text>
</comment>
<protein>
    <submittedName>
        <fullName evidence="1">Uncharacterized protein</fullName>
    </submittedName>
</protein>
<evidence type="ECO:0000313" key="2">
    <source>
        <dbReference type="Proteomes" id="UP000319949"/>
    </source>
</evidence>
<gene>
    <name evidence="1" type="ORF">FBZ96_11286</name>
</gene>
<organism evidence="1 2">
    <name type="scientific">Bradyrhizobium stylosanthis</name>
    <dbReference type="NCBI Taxonomy" id="1803665"/>
    <lineage>
        <taxon>Bacteria</taxon>
        <taxon>Pseudomonadati</taxon>
        <taxon>Pseudomonadota</taxon>
        <taxon>Alphaproteobacteria</taxon>
        <taxon>Hyphomicrobiales</taxon>
        <taxon>Nitrobacteraceae</taxon>
        <taxon>Bradyrhizobium</taxon>
    </lineage>
</organism>
<proteinExistence type="predicted"/>
<dbReference type="Proteomes" id="UP000319949">
    <property type="component" value="Unassembled WGS sequence"/>
</dbReference>
<reference evidence="1 2" key="1">
    <citation type="submission" date="2019-06" db="EMBL/GenBank/DDBJ databases">
        <title>Genomic Encyclopedia of Type Strains, Phase IV (KMG-V): Genome sequencing to study the core and pangenomes of soil and plant-associated prokaryotes.</title>
        <authorList>
            <person name="Whitman W."/>
        </authorList>
    </citation>
    <scope>NUCLEOTIDE SEQUENCE [LARGE SCALE GENOMIC DNA]</scope>
    <source>
        <strain evidence="1 2">BR 510</strain>
    </source>
</reference>
<dbReference type="EMBL" id="VITK01000012">
    <property type="protein sequence ID" value="TWA92080.1"/>
    <property type="molecule type" value="Genomic_DNA"/>
</dbReference>
<dbReference type="STRING" id="1803665.GCA_001641335_05585"/>